<dbReference type="STRING" id="675511.GCA_000341735_00249"/>
<evidence type="ECO:0000313" key="4">
    <source>
        <dbReference type="Proteomes" id="UP000305881"/>
    </source>
</evidence>
<organism evidence="3 4">
    <name type="scientific">Methylotuvimicrobium buryatense</name>
    <name type="common">Methylomicrobium buryatense</name>
    <dbReference type="NCBI Taxonomy" id="95641"/>
    <lineage>
        <taxon>Bacteria</taxon>
        <taxon>Pseudomonadati</taxon>
        <taxon>Pseudomonadota</taxon>
        <taxon>Gammaproteobacteria</taxon>
        <taxon>Methylococcales</taxon>
        <taxon>Methylococcaceae</taxon>
        <taxon>Methylotuvimicrobium</taxon>
    </lineage>
</organism>
<gene>
    <name evidence="3" type="ORF">EQU24_14005</name>
</gene>
<dbReference type="InterPro" id="IPR039422">
    <property type="entry name" value="MarR/SlyA-like"/>
</dbReference>
<dbReference type="GO" id="GO:0006950">
    <property type="term" value="P:response to stress"/>
    <property type="evidence" value="ECO:0007669"/>
    <property type="project" value="TreeGrafter"/>
</dbReference>
<dbReference type="Pfam" id="PF12802">
    <property type="entry name" value="MarR_2"/>
    <property type="match status" value="1"/>
</dbReference>
<dbReference type="KEGG" id="mbur:EQU24_14005"/>
<dbReference type="InterPro" id="IPR000835">
    <property type="entry name" value="HTH_MarR-typ"/>
</dbReference>
<dbReference type="PROSITE" id="PS50995">
    <property type="entry name" value="HTH_MARR_2"/>
    <property type="match status" value="1"/>
</dbReference>
<dbReference type="PANTHER" id="PTHR33164:SF5">
    <property type="entry name" value="ORGANIC HYDROPEROXIDE RESISTANCE TRANSCRIPTIONAL REGULATOR"/>
    <property type="match status" value="1"/>
</dbReference>
<dbReference type="RefSeq" id="WP_017838903.1">
    <property type="nucleotide sequence ID" value="NZ_CP035467.1"/>
</dbReference>
<dbReference type="GO" id="GO:0003700">
    <property type="term" value="F:DNA-binding transcription factor activity"/>
    <property type="evidence" value="ECO:0007669"/>
    <property type="project" value="InterPro"/>
</dbReference>
<dbReference type="OrthoDB" id="5522755at2"/>
<keyword evidence="4" id="KW-1185">Reference proteome</keyword>
<feature type="domain" description="HTH marR-type" evidence="2">
    <location>
        <begin position="3"/>
        <end position="139"/>
    </location>
</feature>
<dbReference type="EMBL" id="CP035467">
    <property type="protein sequence ID" value="QCW83230.1"/>
    <property type="molecule type" value="Genomic_DNA"/>
</dbReference>
<protein>
    <submittedName>
        <fullName evidence="3">MarR family transcriptional regulator</fullName>
    </submittedName>
</protein>
<evidence type="ECO:0000313" key="3">
    <source>
        <dbReference type="EMBL" id="QCW83230.1"/>
    </source>
</evidence>
<dbReference type="Proteomes" id="UP000305881">
    <property type="component" value="Chromosome"/>
</dbReference>
<dbReference type="InterPro" id="IPR036390">
    <property type="entry name" value="WH_DNA-bd_sf"/>
</dbReference>
<comment type="subcellular location">
    <subcellularLocation>
        <location evidence="1">Cytoplasm</location>
    </subcellularLocation>
</comment>
<dbReference type="PANTHER" id="PTHR33164">
    <property type="entry name" value="TRANSCRIPTIONAL REGULATOR, MARR FAMILY"/>
    <property type="match status" value="1"/>
</dbReference>
<sequence length="186" mass="21053">METADIYKVIERMAALIRSEERKRCTELGIQIVHLQVLDYLSRCNKYSDTPAALTHYLGMTKGTVSQTLLLLERKGFIRKVPDLADKRMVHLQLVAEGWDLLRQAYPTDLFNKAAEFLEKNCPEIGDTHFVEALTALQKAHKSHSFGLCGTCKYFTTKPEGFFCGLTGEPLTKSDSEKICQEHTVP</sequence>
<dbReference type="SMART" id="SM00347">
    <property type="entry name" value="HTH_MARR"/>
    <property type="match status" value="1"/>
</dbReference>
<dbReference type="GO" id="GO:0005737">
    <property type="term" value="C:cytoplasm"/>
    <property type="evidence" value="ECO:0007669"/>
    <property type="project" value="UniProtKB-SubCell"/>
</dbReference>
<dbReference type="AlphaFoldDB" id="A0A4P9URV4"/>
<proteinExistence type="predicted"/>
<evidence type="ECO:0000256" key="1">
    <source>
        <dbReference type="ARBA" id="ARBA00004496"/>
    </source>
</evidence>
<dbReference type="InterPro" id="IPR036388">
    <property type="entry name" value="WH-like_DNA-bd_sf"/>
</dbReference>
<accession>A0A4P9URV4</accession>
<evidence type="ECO:0000259" key="2">
    <source>
        <dbReference type="PROSITE" id="PS50995"/>
    </source>
</evidence>
<name>A0A4P9URV4_METBY</name>
<dbReference type="SUPFAM" id="SSF46785">
    <property type="entry name" value="Winged helix' DNA-binding domain"/>
    <property type="match status" value="1"/>
</dbReference>
<reference evidence="4" key="1">
    <citation type="journal article" date="2019" name="J. Bacteriol.">
        <title>A Mutagenic Screen Identifies a TonB-Dependent Receptor Required for the Lanthanide Metal Switch in the Type I Methanotroph 'Methylotuvimicrobium buryatense' 5GB1C.</title>
        <authorList>
            <person name="Groom J.D."/>
            <person name="Ford S.M."/>
            <person name="Pesesky M.W."/>
            <person name="Lidstrom M.E."/>
        </authorList>
    </citation>
    <scope>NUCLEOTIDE SEQUENCE [LARGE SCALE GENOMIC DNA]</scope>
    <source>
        <strain evidence="4">5GB1C</strain>
    </source>
</reference>
<dbReference type="Gene3D" id="1.10.10.10">
    <property type="entry name" value="Winged helix-like DNA-binding domain superfamily/Winged helix DNA-binding domain"/>
    <property type="match status" value="1"/>
</dbReference>